<evidence type="ECO:0000313" key="1">
    <source>
        <dbReference type="EMBL" id="GIY06373.1"/>
    </source>
</evidence>
<accession>A0AAV4Q9K9</accession>
<comment type="caution">
    <text evidence="1">The sequence shown here is derived from an EMBL/GenBank/DDBJ whole genome shotgun (WGS) entry which is preliminary data.</text>
</comment>
<dbReference type="EMBL" id="BPLR01005952">
    <property type="protein sequence ID" value="GIY06373.1"/>
    <property type="molecule type" value="Genomic_DNA"/>
</dbReference>
<organism evidence="1 2">
    <name type="scientific">Caerostris extrusa</name>
    <name type="common">Bark spider</name>
    <name type="synonym">Caerostris bankana</name>
    <dbReference type="NCBI Taxonomy" id="172846"/>
    <lineage>
        <taxon>Eukaryota</taxon>
        <taxon>Metazoa</taxon>
        <taxon>Ecdysozoa</taxon>
        <taxon>Arthropoda</taxon>
        <taxon>Chelicerata</taxon>
        <taxon>Arachnida</taxon>
        <taxon>Araneae</taxon>
        <taxon>Araneomorphae</taxon>
        <taxon>Entelegynae</taxon>
        <taxon>Araneoidea</taxon>
        <taxon>Araneidae</taxon>
        <taxon>Caerostris</taxon>
    </lineage>
</organism>
<proteinExistence type="predicted"/>
<gene>
    <name evidence="1" type="ORF">CEXT_365211</name>
</gene>
<dbReference type="Proteomes" id="UP001054945">
    <property type="component" value="Unassembled WGS sequence"/>
</dbReference>
<sequence>MSLRFAPTKLEPQSLYISLHILLRDHKPLEAAMRHLQKRSVLILTKWIAQAPFSQNKSNSEEHTSNHCACRSRKLVAELTRLCIKSSQRNIKVFQGCFRCNGKFCSSCTVTAEAFDCKVALMMPQSNSPMRLFCAFWSEWYLLSSPLCNCGPTINLSLRSLPVEDFSRSIECHAEICHRFVGNWVMLGR</sequence>
<evidence type="ECO:0000313" key="2">
    <source>
        <dbReference type="Proteomes" id="UP001054945"/>
    </source>
</evidence>
<reference evidence="1 2" key="1">
    <citation type="submission" date="2021-06" db="EMBL/GenBank/DDBJ databases">
        <title>Caerostris extrusa draft genome.</title>
        <authorList>
            <person name="Kono N."/>
            <person name="Arakawa K."/>
        </authorList>
    </citation>
    <scope>NUCLEOTIDE SEQUENCE [LARGE SCALE GENOMIC DNA]</scope>
</reference>
<dbReference type="AlphaFoldDB" id="A0AAV4Q9K9"/>
<name>A0AAV4Q9K9_CAEEX</name>
<keyword evidence="2" id="KW-1185">Reference proteome</keyword>
<protein>
    <submittedName>
        <fullName evidence="1">Uncharacterized protein</fullName>
    </submittedName>
</protein>